<proteinExistence type="predicted"/>
<dbReference type="PATRIC" id="fig|1121939.11.peg.3235"/>
<dbReference type="OrthoDB" id="9798763at2"/>
<feature type="signal peptide" evidence="1">
    <location>
        <begin position="1"/>
        <end position="23"/>
    </location>
</feature>
<accession>S2KKV3</accession>
<keyword evidence="3" id="KW-1185">Reference proteome</keyword>
<evidence type="ECO:0000313" key="2">
    <source>
        <dbReference type="EMBL" id="EPC01063.1"/>
    </source>
</evidence>
<comment type="caution">
    <text evidence="2">The sequence shown here is derived from an EMBL/GenBank/DDBJ whole genome shotgun (WGS) entry which is preliminary data.</text>
</comment>
<sequence length="171" mass="19166">MPKRFCLAVFLALLALLAMPVMAEHLPVPKGDVILTISGNIEHTNVGDEAQFDYEMLMALTPHVLETSTPWTEGASIFEGPLARAVMEKVGAQGEMLRVKALNNFAADVPLADFYDYDVILALKRDGKPMEIRDFGPIFVLYPFDDAPQELLNETIRFRSVWQVANIHVYE</sequence>
<dbReference type="EMBL" id="ASTJ01000036">
    <property type="protein sequence ID" value="EPC01063.1"/>
    <property type="molecule type" value="Genomic_DNA"/>
</dbReference>
<dbReference type="AlphaFoldDB" id="S2KKV3"/>
<dbReference type="Proteomes" id="UP000014463">
    <property type="component" value="Unassembled WGS sequence"/>
</dbReference>
<organism evidence="2 3">
    <name type="scientific">Litchfieldella anticariensis (strain DSM 16096 / CECT 5854 / CIP 108499 / LMG 22089 / FP35)</name>
    <name type="common">Halomonas anticariensis</name>
    <dbReference type="NCBI Taxonomy" id="1121939"/>
    <lineage>
        <taxon>Bacteria</taxon>
        <taxon>Pseudomonadati</taxon>
        <taxon>Pseudomonadota</taxon>
        <taxon>Gammaproteobacteria</taxon>
        <taxon>Oceanospirillales</taxon>
        <taxon>Halomonadaceae</taxon>
        <taxon>Litchfieldella</taxon>
    </lineage>
</organism>
<dbReference type="SUPFAM" id="SSF56524">
    <property type="entry name" value="Oxidoreductase molybdopterin-binding domain"/>
    <property type="match status" value="1"/>
</dbReference>
<evidence type="ECO:0000313" key="3">
    <source>
        <dbReference type="Proteomes" id="UP000014463"/>
    </source>
</evidence>
<feature type="chain" id="PRO_5004498581" description="Oxidoreductase molybdopterin-binding domain-containing protein" evidence="1">
    <location>
        <begin position="24"/>
        <end position="171"/>
    </location>
</feature>
<keyword evidence="1" id="KW-0732">Signal</keyword>
<dbReference type="Gene3D" id="3.90.420.10">
    <property type="entry name" value="Oxidoreductase, molybdopterin-binding domain"/>
    <property type="match status" value="1"/>
</dbReference>
<gene>
    <name evidence="2" type="ORF">L861_10850</name>
</gene>
<evidence type="ECO:0008006" key="4">
    <source>
        <dbReference type="Google" id="ProtNLM"/>
    </source>
</evidence>
<dbReference type="eggNOG" id="COG3915">
    <property type="taxonomic scope" value="Bacteria"/>
</dbReference>
<dbReference type="STRING" id="1121939.L861_10850"/>
<dbReference type="RefSeq" id="WP_016417753.1">
    <property type="nucleotide sequence ID" value="NZ_KE332392.1"/>
</dbReference>
<protein>
    <recommendedName>
        <fullName evidence="4">Oxidoreductase molybdopterin-binding domain-containing protein</fullName>
    </recommendedName>
</protein>
<name>S2KKV3_LITA3</name>
<evidence type="ECO:0000256" key="1">
    <source>
        <dbReference type="SAM" id="SignalP"/>
    </source>
</evidence>
<dbReference type="InterPro" id="IPR036374">
    <property type="entry name" value="OxRdtase_Mopterin-bd_sf"/>
</dbReference>
<reference evidence="2 3" key="1">
    <citation type="journal article" date="2013" name="Genome Announc.">
        <title>Draft genome sequence of the moderately halophilic gammaproteobacterium Halomonas anticariensis FP35.</title>
        <authorList>
            <person name="Tahrioui A."/>
            <person name="Quesada E."/>
            <person name="Llamas I."/>
        </authorList>
    </citation>
    <scope>NUCLEOTIDE SEQUENCE [LARGE SCALE GENOMIC DNA]</scope>
    <source>
        <strain evidence="3">DSM 16096 / CECT 5854 / LMG 22089 / FP35</strain>
    </source>
</reference>